<evidence type="ECO:0000313" key="2">
    <source>
        <dbReference type="Proteomes" id="UP000254107"/>
    </source>
</evidence>
<organism evidence="1 2">
    <name type="scientific">Moraxella lacunata</name>
    <dbReference type="NCBI Taxonomy" id="477"/>
    <lineage>
        <taxon>Bacteria</taxon>
        <taxon>Pseudomonadati</taxon>
        <taxon>Pseudomonadota</taxon>
        <taxon>Gammaproteobacteria</taxon>
        <taxon>Moraxellales</taxon>
        <taxon>Moraxellaceae</taxon>
        <taxon>Moraxella</taxon>
    </lineage>
</organism>
<proteinExistence type="predicted"/>
<accession>A0A378QJ75</accession>
<dbReference type="EMBL" id="UGQC01000001">
    <property type="protein sequence ID" value="STZ00798.1"/>
    <property type="molecule type" value="Genomic_DNA"/>
</dbReference>
<name>A0A378QJ75_MORLA</name>
<keyword evidence="2" id="KW-1185">Reference proteome</keyword>
<gene>
    <name evidence="1" type="ORF">NCTC7911_02209</name>
</gene>
<reference evidence="1 2" key="1">
    <citation type="submission" date="2018-06" db="EMBL/GenBank/DDBJ databases">
        <authorList>
            <consortium name="Pathogen Informatics"/>
            <person name="Doyle S."/>
        </authorList>
    </citation>
    <scope>NUCLEOTIDE SEQUENCE [LARGE SCALE GENOMIC DNA]</scope>
    <source>
        <strain evidence="1 2">NCTC7911</strain>
    </source>
</reference>
<dbReference type="AlphaFoldDB" id="A0A378QJ75"/>
<dbReference type="Proteomes" id="UP000254107">
    <property type="component" value="Unassembled WGS sequence"/>
</dbReference>
<protein>
    <submittedName>
        <fullName evidence="1">Uncharacterized protein</fullName>
    </submittedName>
</protein>
<sequence length="32" mass="3934">MTHACHKVYYKNLQKAIDKYGLIFYYFMVNDD</sequence>
<evidence type="ECO:0000313" key="1">
    <source>
        <dbReference type="EMBL" id="STZ00798.1"/>
    </source>
</evidence>